<evidence type="ECO:0000313" key="2">
    <source>
        <dbReference type="EMBL" id="KAK0550073.1"/>
    </source>
</evidence>
<comment type="caution">
    <text evidence="2">The sequence shown here is derived from an EMBL/GenBank/DDBJ whole genome shotgun (WGS) entry which is preliminary data.</text>
</comment>
<sequence length="256" mass="28601">MPTSNPDSTGTGATTQQKTSAISSLPAEILKLIFDHLHKYFHLKALQATCKTFRMVLEDARFDRRLFRLVAANDGSDRSKWPRSTRGVKLEADPDTFRIHPLIRAPRSLKVSVLTGDEYCLPLHEAASDPPLQLMDIACSHCDMKVTIRPRYNAAVEAITVAQVARGSAMLVDADGPVHQAPPVPDIARLLLGDDLNWPRLNPFLATLGRNWTHFDPDRGTWSADTLYTDESDNLAKAKLLFGPWTYDDDWDCGYL</sequence>
<dbReference type="InterPro" id="IPR001810">
    <property type="entry name" value="F-box_dom"/>
</dbReference>
<dbReference type="EMBL" id="JAPDMZ010000100">
    <property type="protein sequence ID" value="KAK0550073.1"/>
    <property type="molecule type" value="Genomic_DNA"/>
</dbReference>
<organism evidence="2 3">
    <name type="scientific">Tilletia horrida</name>
    <dbReference type="NCBI Taxonomy" id="155126"/>
    <lineage>
        <taxon>Eukaryota</taxon>
        <taxon>Fungi</taxon>
        <taxon>Dikarya</taxon>
        <taxon>Basidiomycota</taxon>
        <taxon>Ustilaginomycotina</taxon>
        <taxon>Exobasidiomycetes</taxon>
        <taxon>Tilletiales</taxon>
        <taxon>Tilletiaceae</taxon>
        <taxon>Tilletia</taxon>
    </lineage>
</organism>
<dbReference type="SUPFAM" id="SSF81383">
    <property type="entry name" value="F-box domain"/>
    <property type="match status" value="1"/>
</dbReference>
<reference evidence="2" key="1">
    <citation type="journal article" date="2023" name="PhytoFront">
        <title>Draft Genome Resources of Seven Strains of Tilletia horrida, Causal Agent of Kernel Smut of Rice.</title>
        <authorList>
            <person name="Khanal S."/>
            <person name="Antony Babu S."/>
            <person name="Zhou X.G."/>
        </authorList>
    </citation>
    <scope>NUCLEOTIDE SEQUENCE</scope>
    <source>
        <strain evidence="2">TX6</strain>
    </source>
</reference>
<proteinExistence type="predicted"/>
<evidence type="ECO:0000313" key="3">
    <source>
        <dbReference type="Proteomes" id="UP001176517"/>
    </source>
</evidence>
<keyword evidence="3" id="KW-1185">Reference proteome</keyword>
<dbReference type="Pfam" id="PF12937">
    <property type="entry name" value="F-box-like"/>
    <property type="match status" value="1"/>
</dbReference>
<dbReference type="Proteomes" id="UP001176517">
    <property type="component" value="Unassembled WGS sequence"/>
</dbReference>
<evidence type="ECO:0000259" key="1">
    <source>
        <dbReference type="PROSITE" id="PS50181"/>
    </source>
</evidence>
<feature type="domain" description="F-box" evidence="1">
    <location>
        <begin position="19"/>
        <end position="70"/>
    </location>
</feature>
<dbReference type="AlphaFoldDB" id="A0AAN6GR07"/>
<dbReference type="InterPro" id="IPR036047">
    <property type="entry name" value="F-box-like_dom_sf"/>
</dbReference>
<protein>
    <recommendedName>
        <fullName evidence="1">F-box domain-containing protein</fullName>
    </recommendedName>
</protein>
<accession>A0AAN6GR07</accession>
<name>A0AAN6GR07_9BASI</name>
<gene>
    <name evidence="2" type="ORF">OC846_003830</name>
</gene>
<dbReference type="PROSITE" id="PS50181">
    <property type="entry name" value="FBOX"/>
    <property type="match status" value="1"/>
</dbReference>